<dbReference type="SUPFAM" id="SSF46689">
    <property type="entry name" value="Homeodomain-like"/>
    <property type="match status" value="1"/>
</dbReference>
<dbReference type="GO" id="GO:1990837">
    <property type="term" value="F:sequence-specific double-stranded DNA binding"/>
    <property type="evidence" value="ECO:0007669"/>
    <property type="project" value="TreeGrafter"/>
</dbReference>
<name>A0A7H0XJT9_NEOFS</name>
<dbReference type="GO" id="GO:0005634">
    <property type="term" value="C:nucleus"/>
    <property type="evidence" value="ECO:0007669"/>
    <property type="project" value="UniProtKB-SubCell"/>
</dbReference>
<keyword evidence="7 10" id="KW-0371">Homeobox</keyword>
<keyword evidence="4" id="KW-0217">Developmental protein</keyword>
<dbReference type="GO" id="GO:0000981">
    <property type="term" value="F:DNA-binding transcription factor activity, RNA polymerase II-specific"/>
    <property type="evidence" value="ECO:0007669"/>
    <property type="project" value="InterPro"/>
</dbReference>
<keyword evidence="6 10" id="KW-0238">DNA-binding</keyword>
<dbReference type="InterPro" id="IPR020479">
    <property type="entry name" value="HD_metazoa"/>
</dbReference>
<dbReference type="EMBL" id="MT327708">
    <property type="protein sequence ID" value="QNR56064.1"/>
    <property type="molecule type" value="mRNA"/>
</dbReference>
<dbReference type="PROSITE" id="PS00027">
    <property type="entry name" value="HOMEOBOX_1"/>
    <property type="match status" value="1"/>
</dbReference>
<accession>A0A7H0XJT9</accession>
<comment type="function">
    <text evidence="1">Sequence-specific transcription factor which is part of a developmental regulatory system that provides cells with specific positional identities on the anterior-posterior axis.</text>
</comment>
<evidence type="ECO:0000256" key="4">
    <source>
        <dbReference type="ARBA" id="ARBA00022473"/>
    </source>
</evidence>
<evidence type="ECO:0000256" key="2">
    <source>
        <dbReference type="ARBA" id="ARBA00004123"/>
    </source>
</evidence>
<dbReference type="Gene3D" id="1.10.10.60">
    <property type="entry name" value="Homeodomain-like"/>
    <property type="match status" value="1"/>
</dbReference>
<dbReference type="Pfam" id="PF00046">
    <property type="entry name" value="Homeodomain"/>
    <property type="match status" value="1"/>
</dbReference>
<dbReference type="PANTHER" id="PTHR46440">
    <property type="entry name" value="HOMEOBOX PROTEIN HOX-D12-RELATED"/>
    <property type="match status" value="1"/>
</dbReference>
<proteinExistence type="evidence at transcript level"/>
<dbReference type="PROSITE" id="PS50071">
    <property type="entry name" value="HOMEOBOX_2"/>
    <property type="match status" value="1"/>
</dbReference>
<evidence type="ECO:0000256" key="9">
    <source>
        <dbReference type="ARBA" id="ARBA00023242"/>
    </source>
</evidence>
<comment type="similarity">
    <text evidence="3">Belongs to the Abd-B homeobox family.</text>
</comment>
<keyword evidence="5" id="KW-0805">Transcription regulation</keyword>
<evidence type="ECO:0000256" key="10">
    <source>
        <dbReference type="PROSITE-ProRule" id="PRU00108"/>
    </source>
</evidence>
<protein>
    <submittedName>
        <fullName evidence="13">Hoxd12</fullName>
    </submittedName>
</protein>
<evidence type="ECO:0000259" key="12">
    <source>
        <dbReference type="PROSITE" id="PS50071"/>
    </source>
</evidence>
<feature type="domain" description="Homeobox" evidence="12">
    <location>
        <begin position="197"/>
        <end position="257"/>
    </location>
</feature>
<dbReference type="PRINTS" id="PR00024">
    <property type="entry name" value="HOMEOBOX"/>
</dbReference>
<dbReference type="AlphaFoldDB" id="A0A7H0XJT9"/>
<dbReference type="PANTHER" id="PTHR46440:SF1">
    <property type="entry name" value="HOMEOBOX PROTEIN HOX-D12"/>
    <property type="match status" value="1"/>
</dbReference>
<reference evidence="13" key="1">
    <citation type="journal article" date="2020" name="Sci. Adv.">
        <title>Sarcopterygian fin ontogeny elucidates the origin of hands with digits.</title>
        <authorList>
            <person name="Woltering J.M."/>
            <person name="Irisarri I."/>
            <person name="Ericsson R."/>
            <person name="Joss J.M.P."/>
            <person name="Sordino P."/>
            <person name="Meyer A."/>
        </authorList>
    </citation>
    <scope>NUCLEOTIDE SEQUENCE</scope>
</reference>
<evidence type="ECO:0000256" key="6">
    <source>
        <dbReference type="ARBA" id="ARBA00023125"/>
    </source>
</evidence>
<dbReference type="SMART" id="SM00389">
    <property type="entry name" value="HOX"/>
    <property type="match status" value="1"/>
</dbReference>
<evidence type="ECO:0000256" key="8">
    <source>
        <dbReference type="ARBA" id="ARBA00023163"/>
    </source>
</evidence>
<evidence type="ECO:0000313" key="13">
    <source>
        <dbReference type="EMBL" id="QNR56064.1"/>
    </source>
</evidence>
<evidence type="ECO:0000256" key="3">
    <source>
        <dbReference type="ARBA" id="ARBA00006317"/>
    </source>
</evidence>
<evidence type="ECO:0000256" key="1">
    <source>
        <dbReference type="ARBA" id="ARBA00003263"/>
    </source>
</evidence>
<dbReference type="InterPro" id="IPR009057">
    <property type="entry name" value="Homeodomain-like_sf"/>
</dbReference>
<evidence type="ECO:0000256" key="11">
    <source>
        <dbReference type="RuleBase" id="RU000682"/>
    </source>
</evidence>
<comment type="subcellular location">
    <subcellularLocation>
        <location evidence="2 10 11">Nucleus</location>
    </subcellularLocation>
</comment>
<feature type="DNA-binding region" description="Homeobox" evidence="10">
    <location>
        <begin position="199"/>
        <end position="258"/>
    </location>
</feature>
<dbReference type="InterPro" id="IPR017970">
    <property type="entry name" value="Homeobox_CS"/>
</dbReference>
<dbReference type="CDD" id="cd00086">
    <property type="entry name" value="homeodomain"/>
    <property type="match status" value="1"/>
</dbReference>
<organism evidence="13">
    <name type="scientific">Neoceratodus forsteri</name>
    <name type="common">Australian lungfish</name>
    <name type="synonym">Ceratodus forsteri</name>
    <dbReference type="NCBI Taxonomy" id="7892"/>
    <lineage>
        <taxon>Eukaryota</taxon>
        <taxon>Metazoa</taxon>
        <taxon>Chordata</taxon>
        <taxon>Craniata</taxon>
        <taxon>Vertebrata</taxon>
        <taxon>Euteleostomi</taxon>
        <taxon>Dipnomorpha</taxon>
        <taxon>Ceratodontiformes</taxon>
        <taxon>Ceratodontoidei</taxon>
        <taxon>Ceratodontidae</taxon>
        <taxon>Neoceratodus</taxon>
    </lineage>
</organism>
<keyword evidence="9 10" id="KW-0539">Nucleus</keyword>
<keyword evidence="8" id="KW-0804">Transcription</keyword>
<evidence type="ECO:0000256" key="5">
    <source>
        <dbReference type="ARBA" id="ARBA00023015"/>
    </source>
</evidence>
<dbReference type="InterPro" id="IPR001356">
    <property type="entry name" value="HD"/>
</dbReference>
<evidence type="ECO:0000256" key="7">
    <source>
        <dbReference type="ARBA" id="ARBA00023155"/>
    </source>
</evidence>
<sequence length="267" mass="30363">MSDRSLLSPGYAGSLNFQSPNSINFSNLRGNGAQLAGLPAISYPYRKEVCSFPWTPSSSCASPPQGRAVAGYSQCYFTSSVPITISSNTKNLLEECSKHYFQEASIIPEERCKQPHAFVSDVMPQEMNKTLGKFDYPSMERPLHGPAVRFALRSSTSDAREAMKQPVNLNVTVQSPGSQTCLRAAPSDGVYWCPSQVRSRKKRKPYTKQQTADLEREFLINEFINRQKRKELSNRLHLSDQQVKIWFQNRRMKKKRLILREQAILMF</sequence>